<proteinExistence type="predicted"/>
<dbReference type="EMBL" id="BMVF01000013">
    <property type="protein sequence ID" value="GHD92801.1"/>
    <property type="molecule type" value="Genomic_DNA"/>
</dbReference>
<evidence type="ECO:0000256" key="3">
    <source>
        <dbReference type="ARBA" id="ARBA00022692"/>
    </source>
</evidence>
<evidence type="ECO:0000256" key="5">
    <source>
        <dbReference type="ARBA" id="ARBA00023136"/>
    </source>
</evidence>
<keyword evidence="4 7" id="KW-1133">Transmembrane helix</keyword>
<reference evidence="8" key="2">
    <citation type="submission" date="2020-09" db="EMBL/GenBank/DDBJ databases">
        <authorList>
            <person name="Sun Q."/>
            <person name="Ohkuma M."/>
        </authorList>
    </citation>
    <scope>NUCLEOTIDE SEQUENCE</scope>
    <source>
        <strain evidence="8">JCM 4654</strain>
    </source>
</reference>
<feature type="region of interest" description="Disordered" evidence="6">
    <location>
        <begin position="159"/>
        <end position="180"/>
    </location>
</feature>
<feature type="transmembrane region" description="Helical" evidence="7">
    <location>
        <begin position="63"/>
        <end position="79"/>
    </location>
</feature>
<keyword evidence="2" id="KW-1003">Cell membrane</keyword>
<protein>
    <recommendedName>
        <fullName evidence="10">Phosphate-starvation-inducible protein E</fullName>
    </recommendedName>
</protein>
<comment type="caution">
    <text evidence="8">The sequence shown here is derived from an EMBL/GenBank/DDBJ whole genome shotgun (WGS) entry which is preliminary data.</text>
</comment>
<organism evidence="8 9">
    <name type="scientific">Streptomyces naganishii JCM 4654</name>
    <dbReference type="NCBI Taxonomy" id="1306179"/>
    <lineage>
        <taxon>Bacteria</taxon>
        <taxon>Bacillati</taxon>
        <taxon>Actinomycetota</taxon>
        <taxon>Actinomycetes</taxon>
        <taxon>Kitasatosporales</taxon>
        <taxon>Streptomycetaceae</taxon>
        <taxon>Streptomyces</taxon>
    </lineage>
</organism>
<evidence type="ECO:0000256" key="4">
    <source>
        <dbReference type="ARBA" id="ARBA00022989"/>
    </source>
</evidence>
<dbReference type="Proteomes" id="UP000608955">
    <property type="component" value="Unassembled WGS sequence"/>
</dbReference>
<evidence type="ECO:0000256" key="6">
    <source>
        <dbReference type="SAM" id="MobiDB-lite"/>
    </source>
</evidence>
<sequence>MLNVRPILPKLEGGRLQGLLRLIEDGIHLVVAALLVLLAGILTVGVVHDVIRSIVQGPYREKTVVLSALDSSLVLFIVAELLHTVRLTIRNQTLDAEPFLVVGLIAGIRRVLIVTAEAEKSFRWNVEGIELLILAGLILVMATAVYVWRRSTRPGDYFPLQEAGRSPSPTSSPTPGLRGS</sequence>
<feature type="transmembrane region" description="Helical" evidence="7">
    <location>
        <begin position="128"/>
        <end position="148"/>
    </location>
</feature>
<keyword evidence="3 7" id="KW-0812">Transmembrane</keyword>
<dbReference type="AlphaFoldDB" id="A0A918Y8H2"/>
<evidence type="ECO:0000256" key="1">
    <source>
        <dbReference type="ARBA" id="ARBA00004651"/>
    </source>
</evidence>
<reference evidence="8" key="1">
    <citation type="journal article" date="2014" name="Int. J. Syst. Evol. Microbiol.">
        <title>Complete genome sequence of Corynebacterium casei LMG S-19264T (=DSM 44701T), isolated from a smear-ripened cheese.</title>
        <authorList>
            <consortium name="US DOE Joint Genome Institute (JGI-PGF)"/>
            <person name="Walter F."/>
            <person name="Albersmeier A."/>
            <person name="Kalinowski J."/>
            <person name="Ruckert C."/>
        </authorList>
    </citation>
    <scope>NUCLEOTIDE SEQUENCE</scope>
    <source>
        <strain evidence="8">JCM 4654</strain>
    </source>
</reference>
<dbReference type="InterPro" id="IPR020948">
    <property type="entry name" value="P_starv_induced_PsiE-like"/>
</dbReference>
<comment type="subcellular location">
    <subcellularLocation>
        <location evidence="1">Cell membrane</location>
        <topology evidence="1">Multi-pass membrane protein</topology>
    </subcellularLocation>
</comment>
<dbReference type="GO" id="GO:0005886">
    <property type="term" value="C:plasma membrane"/>
    <property type="evidence" value="ECO:0007669"/>
    <property type="project" value="UniProtKB-SubCell"/>
</dbReference>
<evidence type="ECO:0008006" key="10">
    <source>
        <dbReference type="Google" id="ProtNLM"/>
    </source>
</evidence>
<feature type="compositionally biased region" description="Low complexity" evidence="6">
    <location>
        <begin position="166"/>
        <end position="180"/>
    </location>
</feature>
<gene>
    <name evidence="8" type="ORF">GCM10010508_47070</name>
</gene>
<dbReference type="RefSeq" id="WP_190179822.1">
    <property type="nucleotide sequence ID" value="NZ_BMVF01000013.1"/>
</dbReference>
<accession>A0A918Y8H2</accession>
<feature type="transmembrane region" description="Helical" evidence="7">
    <location>
        <begin position="99"/>
        <end position="116"/>
    </location>
</feature>
<evidence type="ECO:0000256" key="2">
    <source>
        <dbReference type="ARBA" id="ARBA00022475"/>
    </source>
</evidence>
<evidence type="ECO:0000313" key="8">
    <source>
        <dbReference type="EMBL" id="GHD92801.1"/>
    </source>
</evidence>
<keyword evidence="5 7" id="KW-0472">Membrane</keyword>
<keyword evidence="9" id="KW-1185">Reference proteome</keyword>
<evidence type="ECO:0000256" key="7">
    <source>
        <dbReference type="SAM" id="Phobius"/>
    </source>
</evidence>
<evidence type="ECO:0000313" key="9">
    <source>
        <dbReference type="Proteomes" id="UP000608955"/>
    </source>
</evidence>
<name>A0A918Y8H2_9ACTN</name>
<feature type="transmembrane region" description="Helical" evidence="7">
    <location>
        <begin position="27"/>
        <end position="51"/>
    </location>
</feature>
<dbReference type="Pfam" id="PF06146">
    <property type="entry name" value="PsiE"/>
    <property type="match status" value="1"/>
</dbReference>